<dbReference type="InterPro" id="IPR018586">
    <property type="entry name" value="Brinker_DNA-bd"/>
</dbReference>
<dbReference type="PROSITE" id="PS51253">
    <property type="entry name" value="HTH_CENPB"/>
    <property type="match status" value="1"/>
</dbReference>
<accession>A0ABP0EZT4</accession>
<dbReference type="Pfam" id="PF09607">
    <property type="entry name" value="BrkDBD"/>
    <property type="match status" value="1"/>
</dbReference>
<evidence type="ECO:0000256" key="1">
    <source>
        <dbReference type="ARBA" id="ARBA00023125"/>
    </source>
</evidence>
<organism evidence="4 5">
    <name type="scientific">Clavelina lepadiformis</name>
    <name type="common">Light-bulb sea squirt</name>
    <name type="synonym">Ascidia lepadiformis</name>
    <dbReference type="NCBI Taxonomy" id="159417"/>
    <lineage>
        <taxon>Eukaryota</taxon>
        <taxon>Metazoa</taxon>
        <taxon>Chordata</taxon>
        <taxon>Tunicata</taxon>
        <taxon>Ascidiacea</taxon>
        <taxon>Aplousobranchia</taxon>
        <taxon>Clavelinidae</taxon>
        <taxon>Clavelina</taxon>
    </lineage>
</organism>
<keyword evidence="1" id="KW-0238">DNA-binding</keyword>
<dbReference type="InterPro" id="IPR009057">
    <property type="entry name" value="Homeodomain-like_sf"/>
</dbReference>
<evidence type="ECO:0000313" key="5">
    <source>
        <dbReference type="Proteomes" id="UP001642483"/>
    </source>
</evidence>
<feature type="region of interest" description="Disordered" evidence="2">
    <location>
        <begin position="397"/>
        <end position="425"/>
    </location>
</feature>
<dbReference type="Pfam" id="PF03184">
    <property type="entry name" value="DDE_1"/>
    <property type="match status" value="1"/>
</dbReference>
<name>A0ABP0EZT4_CLALP</name>
<feature type="region of interest" description="Disordered" evidence="2">
    <location>
        <begin position="50"/>
        <end position="69"/>
    </location>
</feature>
<feature type="domain" description="HTH CENPB-type" evidence="3">
    <location>
        <begin position="65"/>
        <end position="136"/>
    </location>
</feature>
<proteinExistence type="predicted"/>
<dbReference type="Proteomes" id="UP001642483">
    <property type="component" value="Unassembled WGS sequence"/>
</dbReference>
<evidence type="ECO:0000256" key="2">
    <source>
        <dbReference type="SAM" id="MobiDB-lite"/>
    </source>
</evidence>
<reference evidence="4 5" key="1">
    <citation type="submission" date="2024-02" db="EMBL/GenBank/DDBJ databases">
        <authorList>
            <person name="Daric V."/>
            <person name="Darras S."/>
        </authorList>
    </citation>
    <scope>NUCLEOTIDE SEQUENCE [LARGE SCALE GENOMIC DNA]</scope>
</reference>
<comment type="caution">
    <text evidence="4">The sequence shown here is derived from an EMBL/GenBank/DDBJ whole genome shotgun (WGS) entry which is preliminary data.</text>
</comment>
<dbReference type="PANTHER" id="PTHR19303">
    <property type="entry name" value="TRANSPOSON"/>
    <property type="match status" value="1"/>
</dbReference>
<dbReference type="PANTHER" id="PTHR19303:SF71">
    <property type="entry name" value="ZINC FINGER PHD-TYPE DOMAIN-CONTAINING PROTEIN"/>
    <property type="match status" value="1"/>
</dbReference>
<sequence>MSTGKRRAYSVEFKIEAVNFAEKHSNRETGRKFQVDESMVRRWVQNKAKLNAAHEKPGPSKKKSKLGCGRKPILSTVEDQLMAKVAHEREQQHHVSTKLITAWAKNLAAEKGLTAFVASRGWLCNFLKRFNLTLRRRTTTGQSTPHDLEDKLYSFVEFNKKQRDLHKFQPSMIANMDETPIWADMPSATTINRRGVQAVPIRTTGHEKNRLTVCLAVKADGTKMTPYVVIPTKKVKKELADISGVIVAATPNGWMNGNLTADWVEKVWTNFSFAKRMLVWDSFKCHISEDMKKQLQRYNTVMSVIPGGCTKYLQPLHVCINKPFKQYFREFYDEWFRKGEFEYTSGGKIKAPSHLKQITWVVQAWGKVSKEVIINSFDVRGITTDNAAKIPCLRKEHGDADTEESTGNLCDIIEDDDNDNNERES</sequence>
<dbReference type="Pfam" id="PF03221">
    <property type="entry name" value="HTH_Tnp_Tc5"/>
    <property type="match status" value="1"/>
</dbReference>
<evidence type="ECO:0000259" key="3">
    <source>
        <dbReference type="PROSITE" id="PS51253"/>
    </source>
</evidence>
<dbReference type="InterPro" id="IPR006600">
    <property type="entry name" value="HTH_CenpB_DNA-bd_dom"/>
</dbReference>
<gene>
    <name evidence="4" type="ORF">CVLEPA_LOCUS206</name>
</gene>
<dbReference type="SUPFAM" id="SSF46689">
    <property type="entry name" value="Homeodomain-like"/>
    <property type="match status" value="2"/>
</dbReference>
<dbReference type="InterPro" id="IPR004875">
    <property type="entry name" value="DDE_SF_endonuclease_dom"/>
</dbReference>
<dbReference type="EMBL" id="CAWYQH010000001">
    <property type="protein sequence ID" value="CAK8671193.1"/>
    <property type="molecule type" value="Genomic_DNA"/>
</dbReference>
<keyword evidence="5" id="KW-1185">Reference proteome</keyword>
<dbReference type="Gene3D" id="1.10.10.60">
    <property type="entry name" value="Homeodomain-like"/>
    <property type="match status" value="2"/>
</dbReference>
<protein>
    <recommendedName>
        <fullName evidence="3">HTH CENPB-type domain-containing protein</fullName>
    </recommendedName>
</protein>
<evidence type="ECO:0000313" key="4">
    <source>
        <dbReference type="EMBL" id="CAK8671193.1"/>
    </source>
</evidence>
<dbReference type="SMART" id="SM00674">
    <property type="entry name" value="CENPB"/>
    <property type="match status" value="1"/>
</dbReference>
<dbReference type="InterPro" id="IPR050863">
    <property type="entry name" value="CenT-Element_Derived"/>
</dbReference>